<organism evidence="1 2">
    <name type="scientific">Allosphingosinicella humi</name>
    <dbReference type="NCBI Taxonomy" id="2068657"/>
    <lineage>
        <taxon>Bacteria</taxon>
        <taxon>Pseudomonadati</taxon>
        <taxon>Pseudomonadota</taxon>
        <taxon>Alphaproteobacteria</taxon>
        <taxon>Sphingomonadales</taxon>
        <taxon>Sphingomonadaceae</taxon>
        <taxon>Allosphingosinicella</taxon>
    </lineage>
</organism>
<name>A0A2U2J4W8_9SPHN</name>
<proteinExistence type="predicted"/>
<evidence type="ECO:0000313" key="1">
    <source>
        <dbReference type="EMBL" id="PWG03390.1"/>
    </source>
</evidence>
<dbReference type="OrthoDB" id="9944121at2"/>
<keyword evidence="2" id="KW-1185">Reference proteome</keyword>
<accession>A0A2U2J4W8</accession>
<sequence>MLISLAMALLMSQAQPGTMPVDVEAIDEAIDCAIDANGPAVVHLAGSIPNSPAELAAYGTLDDVISGCFQDSGLPDTPRTRSLFAGQAAEQLYRNLGYRFSSRTTYENLTTISLAQAIGRRTEGWPLAAAMAECIVAHSPKDVEKLMRTRAGSKSEDRAIKAITAVFPTCVDTGNQLSLDRAGLRAELARAFFRYLSLPTALLEAAVETN</sequence>
<dbReference type="AlphaFoldDB" id="A0A2U2J4W8"/>
<protein>
    <submittedName>
        <fullName evidence="1">Uncharacterized protein</fullName>
    </submittedName>
</protein>
<dbReference type="Proteomes" id="UP000245916">
    <property type="component" value="Unassembled WGS sequence"/>
</dbReference>
<dbReference type="EMBL" id="QFFF01000001">
    <property type="protein sequence ID" value="PWG03390.1"/>
    <property type="molecule type" value="Genomic_DNA"/>
</dbReference>
<dbReference type="RefSeq" id="WP_109271528.1">
    <property type="nucleotide sequence ID" value="NZ_QFFF01000001.1"/>
</dbReference>
<evidence type="ECO:0000313" key="2">
    <source>
        <dbReference type="Proteomes" id="UP000245916"/>
    </source>
</evidence>
<gene>
    <name evidence="1" type="ORF">DF286_11315</name>
</gene>
<comment type="caution">
    <text evidence="1">The sequence shown here is derived from an EMBL/GenBank/DDBJ whole genome shotgun (WGS) entry which is preliminary data.</text>
</comment>
<reference evidence="1 2" key="1">
    <citation type="submission" date="2018-05" db="EMBL/GenBank/DDBJ databases">
        <title>Genome of Sphingosinicella humi QZX222.</title>
        <authorList>
            <person name="Qiao Z."/>
            <person name="Wang G."/>
        </authorList>
    </citation>
    <scope>NUCLEOTIDE SEQUENCE [LARGE SCALE GENOMIC DNA]</scope>
    <source>
        <strain evidence="1 2">QZX222</strain>
    </source>
</reference>